<protein>
    <recommendedName>
        <fullName evidence="4">PHD-type domain-containing protein</fullName>
    </recommendedName>
</protein>
<feature type="compositionally biased region" description="Low complexity" evidence="1">
    <location>
        <begin position="164"/>
        <end position="176"/>
    </location>
</feature>
<dbReference type="AlphaFoldDB" id="A0A8K1CPG8"/>
<dbReference type="PANTHER" id="PTHR48125">
    <property type="entry name" value="LP07818P1"/>
    <property type="match status" value="1"/>
</dbReference>
<feature type="region of interest" description="Disordered" evidence="1">
    <location>
        <begin position="162"/>
        <end position="223"/>
    </location>
</feature>
<feature type="compositionally biased region" description="Low complexity" evidence="1">
    <location>
        <begin position="195"/>
        <end position="204"/>
    </location>
</feature>
<reference evidence="2" key="1">
    <citation type="submission" date="2019-03" db="EMBL/GenBank/DDBJ databases">
        <title>Long read genome sequence of the mycoparasitic Pythium oligandrum ATCC 38472 isolated from sugarbeet rhizosphere.</title>
        <authorList>
            <person name="Gaulin E."/>
        </authorList>
    </citation>
    <scope>NUCLEOTIDE SEQUENCE</scope>
    <source>
        <strain evidence="2">ATCC 38472_TT</strain>
    </source>
</reference>
<gene>
    <name evidence="2" type="ORF">Poli38472_012325</name>
</gene>
<evidence type="ECO:0000313" key="2">
    <source>
        <dbReference type="EMBL" id="TMW67209.1"/>
    </source>
</evidence>
<evidence type="ECO:0000313" key="3">
    <source>
        <dbReference type="Proteomes" id="UP000794436"/>
    </source>
</evidence>
<keyword evidence="3" id="KW-1185">Reference proteome</keyword>
<dbReference type="PANTHER" id="PTHR48125:SF10">
    <property type="entry name" value="OS12G0136300 PROTEIN"/>
    <property type="match status" value="1"/>
</dbReference>
<dbReference type="Proteomes" id="UP000794436">
    <property type="component" value="Unassembled WGS sequence"/>
</dbReference>
<feature type="region of interest" description="Disordered" evidence="1">
    <location>
        <begin position="552"/>
        <end position="595"/>
    </location>
</feature>
<dbReference type="SUPFAM" id="SSF57903">
    <property type="entry name" value="FYVE/PHD zinc finger"/>
    <property type="match status" value="1"/>
</dbReference>
<feature type="compositionally biased region" description="Pro residues" evidence="1">
    <location>
        <begin position="61"/>
        <end position="81"/>
    </location>
</feature>
<evidence type="ECO:0000256" key="1">
    <source>
        <dbReference type="SAM" id="MobiDB-lite"/>
    </source>
</evidence>
<proteinExistence type="predicted"/>
<feature type="region of interest" description="Disordered" evidence="1">
    <location>
        <begin position="440"/>
        <end position="481"/>
    </location>
</feature>
<organism evidence="2 3">
    <name type="scientific">Pythium oligandrum</name>
    <name type="common">Mycoparasitic fungus</name>
    <dbReference type="NCBI Taxonomy" id="41045"/>
    <lineage>
        <taxon>Eukaryota</taxon>
        <taxon>Sar</taxon>
        <taxon>Stramenopiles</taxon>
        <taxon>Oomycota</taxon>
        <taxon>Peronosporomycetes</taxon>
        <taxon>Pythiales</taxon>
        <taxon>Pythiaceae</taxon>
        <taxon>Pythium</taxon>
    </lineage>
</organism>
<dbReference type="CDD" id="cd15489">
    <property type="entry name" value="PHD_SF"/>
    <property type="match status" value="1"/>
</dbReference>
<feature type="region of interest" description="Disordered" evidence="1">
    <location>
        <begin position="61"/>
        <end position="104"/>
    </location>
</feature>
<feature type="compositionally biased region" description="Basic and acidic residues" evidence="1">
    <location>
        <begin position="553"/>
        <end position="564"/>
    </location>
</feature>
<accession>A0A8K1CPG8</accession>
<feature type="region of interest" description="Disordered" evidence="1">
    <location>
        <begin position="297"/>
        <end position="371"/>
    </location>
</feature>
<dbReference type="InterPro" id="IPR011011">
    <property type="entry name" value="Znf_FYVE_PHD"/>
</dbReference>
<dbReference type="EMBL" id="SPLM01000005">
    <property type="protein sequence ID" value="TMW67209.1"/>
    <property type="molecule type" value="Genomic_DNA"/>
</dbReference>
<comment type="caution">
    <text evidence="2">The sequence shown here is derived from an EMBL/GenBank/DDBJ whole genome shotgun (WGS) entry which is preliminary data.</text>
</comment>
<feature type="compositionally biased region" description="Polar residues" evidence="1">
    <location>
        <begin position="578"/>
        <end position="595"/>
    </location>
</feature>
<feature type="compositionally biased region" description="Low complexity" evidence="1">
    <location>
        <begin position="328"/>
        <end position="359"/>
    </location>
</feature>
<sequence length="595" mass="63932">MSRVFPEIEFNASDFPSALTITPTAAQGRRPVGARSPTSTVNTISEAVVAAPAVVPAPVPTSAPTPAPAQPPVPVNPPPTTPSASEAVPNGTSSPPVVVVDDDDGDEDMVIDVDINGPYQSRRFGLVEFNPRDFTTVHDGLNIARRSNGALGATIAARVEQTRVPPSVSTPSSVPVSNPPPVHSNGSISPPTAPEPSASTSTSQPAPPATPSTTNQPNVLQPRRRRELHQPVDVKPVVHATPTATAPVASASSAPQNGLSFVISKPALGFCASELLGFMRDDDEEDDEEQARAELLEVVDLTHLSDESEDEEDDEDDEESGRATPEPASLTSRPNAAAAASAASPEASSSSENRSQTAQIEPAKRRRASRPMETCVLCEEKRWTKTLIRCENCAKYYHKRCAKEYGDDTVCWNCELNGMIDDSELTEDHRDEVVGMLSTLRRSSESDGEEDAAQHEEEEEKDEAGDVPRVEETEPPIAVLSSKATRSMRRWKEFLDVSTAKLDASYEETTKRISEELQDGRRRARYSKGFASKESFEAAMNEVMDEYADLQDQLDRETREEKAKAASAMPPRVGEPQSGATGTQPVAASASTPAT</sequence>
<name>A0A8K1CPG8_PYTOL</name>
<evidence type="ECO:0008006" key="4">
    <source>
        <dbReference type="Google" id="ProtNLM"/>
    </source>
</evidence>
<feature type="compositionally biased region" description="Acidic residues" evidence="1">
    <location>
        <begin position="307"/>
        <end position="319"/>
    </location>
</feature>
<dbReference type="OrthoDB" id="168372at2759"/>
<feature type="compositionally biased region" description="Acidic residues" evidence="1">
    <location>
        <begin position="446"/>
        <end position="463"/>
    </location>
</feature>